<dbReference type="VEuPathDB" id="FungiDB:GWK60_J03091"/>
<dbReference type="InterPro" id="IPR011990">
    <property type="entry name" value="TPR-like_helical_dom_sf"/>
</dbReference>
<evidence type="ECO:0000313" key="3">
    <source>
        <dbReference type="Proteomes" id="UP000054886"/>
    </source>
</evidence>
<accession>A0A0W0C8H4</accession>
<protein>
    <submittedName>
        <fullName evidence="2">MIOREX complex component 1</fullName>
    </submittedName>
</protein>
<proteinExistence type="predicted"/>
<dbReference type="VEuPathDB" id="FungiDB:CAGL0J03278g"/>
<dbReference type="GO" id="GO:0005739">
    <property type="term" value="C:mitochondrion"/>
    <property type="evidence" value="ECO:0007669"/>
    <property type="project" value="UniProtKB-SubCell"/>
</dbReference>
<dbReference type="EMBL" id="LLZZ01000178">
    <property type="protein sequence ID" value="KTA95925.1"/>
    <property type="molecule type" value="Genomic_DNA"/>
</dbReference>
<comment type="caution">
    <text evidence="2">The sequence shown here is derived from an EMBL/GenBank/DDBJ whole genome shotgun (WGS) entry which is preliminary data.</text>
</comment>
<name>A0A0W0C8H4_CANGB</name>
<dbReference type="InterPro" id="IPR002885">
    <property type="entry name" value="PPR_rpt"/>
</dbReference>
<dbReference type="Proteomes" id="UP000054886">
    <property type="component" value="Unassembled WGS sequence"/>
</dbReference>
<evidence type="ECO:0000313" key="2">
    <source>
        <dbReference type="EMBL" id="KTA95925.1"/>
    </source>
</evidence>
<organism evidence="2 3">
    <name type="scientific">Candida glabrata</name>
    <name type="common">Yeast</name>
    <name type="synonym">Torulopsis glabrata</name>
    <dbReference type="NCBI Taxonomy" id="5478"/>
    <lineage>
        <taxon>Eukaryota</taxon>
        <taxon>Fungi</taxon>
        <taxon>Dikarya</taxon>
        <taxon>Ascomycota</taxon>
        <taxon>Saccharomycotina</taxon>
        <taxon>Saccharomycetes</taxon>
        <taxon>Saccharomycetales</taxon>
        <taxon>Saccharomycetaceae</taxon>
        <taxon>Nakaseomyces</taxon>
    </lineage>
</organism>
<dbReference type="VEuPathDB" id="FungiDB:GVI51_J03113"/>
<evidence type="ECO:0000256" key="1">
    <source>
        <dbReference type="ARBA" id="ARBA00004173"/>
    </source>
</evidence>
<comment type="subcellular location">
    <subcellularLocation>
        <location evidence="1">Mitochondrion</location>
    </subcellularLocation>
</comment>
<reference evidence="2 3" key="1">
    <citation type="submission" date="2015-10" db="EMBL/GenBank/DDBJ databases">
        <title>Draft genomes sequences of Candida glabrata isolates 1A, 1B, 2A, 2B, 3A and 3B.</title>
        <authorList>
            <person name="Haavelsrud O.E."/>
            <person name="Gaustad P."/>
        </authorList>
    </citation>
    <scope>NUCLEOTIDE SEQUENCE [LARGE SCALE GENOMIC DNA]</scope>
    <source>
        <strain evidence="2">910700640</strain>
    </source>
</reference>
<dbReference type="Pfam" id="PF13041">
    <property type="entry name" value="PPR_2"/>
    <property type="match status" value="1"/>
</dbReference>
<dbReference type="VEuPathDB" id="FungiDB:B1J91_J03278g"/>
<sequence length="636" mass="72317">MSMIAVKVSRVTVRFYHGSLVNFGNTNLKEKLHVLKKKSTVIRKSSKDLQRLAEKQKIKRNKAQKASYHKDRAVHILKSKYGISDISRDQLGPTSENDIKFLSKIKDNRLLYTILGVNGFQLRDAILVTKDVEKFLKRGQVEKAVMLVKLAKAKGSSGANLIMDYYLNELHSPKSAVDMYNWRKKNGIPINEYTDVTLFDGLAKQPEPISTKYGEMVLKILDSKGEDEEFNIREFNAALGALTNCTDYSLAFQLFDSRSQRYSRKFDAITFTTMIKACNKIKDEDLLISMLNEIIAKMTHRSIDPMLVNQLVSALSGSDRSKRLNREALLLASEVFTLDLGISDSGVERRIHYDVIKESMRSRGDGLRQDKLYPSIIQACNYSDLPQIGIKFFEKITGFPYENETGGEQALLEGPQLTYQLFKNYIDLLVRHRTSVCGSRSMDLFETINSTPSLKQLPMKVLLRHVYTAVQRQGNKQSVYCDATRANALLQRVNEFVKHVEPTKDNVVPLAAWKFVLPIAEKLQQGSQLSEEPQVHLTQSFLSTISALRLPLNKEAKSTLLAGIRVINSLGEQLRLPPTVDLEDIPLELRDKFLYRRLLLRVKTRLVHIVDSIDKNTPQLPDDLSQLISQLGLHKR</sequence>
<dbReference type="AlphaFoldDB" id="A0A0W0C8H4"/>
<dbReference type="Gene3D" id="1.25.40.10">
    <property type="entry name" value="Tetratricopeptide repeat domain"/>
    <property type="match status" value="1"/>
</dbReference>
<gene>
    <name evidence="2" type="ORF">AO440_002924</name>
</gene>